<gene>
    <name evidence="3" type="ORF">E8M01_18860</name>
</gene>
<proteinExistence type="predicted"/>
<protein>
    <recommendedName>
        <fullName evidence="2">Glycine zipper domain-containing protein</fullName>
    </recommendedName>
</protein>
<dbReference type="AlphaFoldDB" id="A0A4D7BFX1"/>
<dbReference type="EMBL" id="CP039690">
    <property type="protein sequence ID" value="QCI69313.1"/>
    <property type="molecule type" value="Genomic_DNA"/>
</dbReference>
<dbReference type="PROSITE" id="PS51257">
    <property type="entry name" value="PROKAR_LIPOPROTEIN"/>
    <property type="match status" value="1"/>
</dbReference>
<keyword evidence="4" id="KW-1185">Reference proteome</keyword>
<keyword evidence="1" id="KW-0812">Transmembrane</keyword>
<reference evidence="3 4" key="1">
    <citation type="submission" date="2019-04" db="EMBL/GenBank/DDBJ databases">
        <title>Phreatobacter aquaticus sp. nov.</title>
        <authorList>
            <person name="Choi A."/>
        </authorList>
    </citation>
    <scope>NUCLEOTIDE SEQUENCE [LARGE SCALE GENOMIC DNA]</scope>
    <source>
        <strain evidence="3 4">KCTC 52518</strain>
    </source>
</reference>
<organism evidence="3 4">
    <name type="scientific">Phreatobacter stygius</name>
    <dbReference type="NCBI Taxonomy" id="1940610"/>
    <lineage>
        <taxon>Bacteria</taxon>
        <taxon>Pseudomonadati</taxon>
        <taxon>Pseudomonadota</taxon>
        <taxon>Alphaproteobacteria</taxon>
        <taxon>Hyphomicrobiales</taxon>
        <taxon>Phreatobacteraceae</taxon>
        <taxon>Phreatobacter</taxon>
    </lineage>
</organism>
<keyword evidence="1" id="KW-0472">Membrane</keyword>
<evidence type="ECO:0000256" key="1">
    <source>
        <dbReference type="SAM" id="Phobius"/>
    </source>
</evidence>
<feature type="domain" description="Glycine zipper" evidence="2">
    <location>
        <begin position="26"/>
        <end position="67"/>
    </location>
</feature>
<name>A0A4D7BFX1_9HYPH</name>
<feature type="transmembrane region" description="Helical" evidence="1">
    <location>
        <begin position="36"/>
        <end position="63"/>
    </location>
</feature>
<evidence type="ECO:0000313" key="4">
    <source>
        <dbReference type="Proteomes" id="UP000298781"/>
    </source>
</evidence>
<sequence length="87" mass="8563">MKKLVLVGALALTLGACTEREERAAGGAAIGAGAGALIGGLATGTGGGALAGAAVGGVAGAVIGAETTPRRRCWIDDYGYRRCRRVY</sequence>
<dbReference type="Proteomes" id="UP000298781">
    <property type="component" value="Chromosome"/>
</dbReference>
<dbReference type="Pfam" id="PF13488">
    <property type="entry name" value="Gly-zipper_Omp"/>
    <property type="match status" value="1"/>
</dbReference>
<evidence type="ECO:0000313" key="3">
    <source>
        <dbReference type="EMBL" id="QCI69313.1"/>
    </source>
</evidence>
<dbReference type="InterPro" id="IPR039567">
    <property type="entry name" value="Gly-zipper"/>
</dbReference>
<evidence type="ECO:0000259" key="2">
    <source>
        <dbReference type="Pfam" id="PF13488"/>
    </source>
</evidence>
<dbReference type="KEGG" id="pstg:E8M01_18860"/>
<keyword evidence="1" id="KW-1133">Transmembrane helix</keyword>
<accession>A0A4D7BFX1</accession>